<proteinExistence type="predicted"/>
<organism evidence="1">
    <name type="scientific">Leptospira borgpetersenii serovar Ballum</name>
    <dbReference type="NCBI Taxonomy" id="280505"/>
    <lineage>
        <taxon>Bacteria</taxon>
        <taxon>Pseudomonadati</taxon>
        <taxon>Spirochaetota</taxon>
        <taxon>Spirochaetia</taxon>
        <taxon>Leptospirales</taxon>
        <taxon>Leptospiraceae</taxon>
        <taxon>Leptospira</taxon>
    </lineage>
</organism>
<reference evidence="1 2" key="1">
    <citation type="journal article" date="2015" name="PLoS Negl. Trop. Dis.">
        <title>Distribution of Plasmids in Distinct Leptospira Pathogenic Species.</title>
        <authorList>
            <person name="Wang Y."/>
            <person name="Zhuang X."/>
            <person name="Zhong Y."/>
            <person name="Zhang C."/>
            <person name="Zhang Y."/>
            <person name="Zeng L."/>
            <person name="Zhu Y."/>
            <person name="He P."/>
            <person name="Dong K."/>
            <person name="Pal U."/>
            <person name="Guo X."/>
            <person name="Qin J."/>
        </authorList>
    </citation>
    <scope>NUCLEOTIDE SEQUENCE [LARGE SCALE GENOMIC DNA]</scope>
    <source>
        <strain evidence="1 2">56604</strain>
    </source>
</reference>
<evidence type="ECO:0000313" key="2">
    <source>
        <dbReference type="Proteomes" id="UP000058857"/>
    </source>
</evidence>
<gene>
    <name evidence="1" type="ORF">LBBP_00312</name>
</gene>
<dbReference type="Proteomes" id="UP000058857">
    <property type="component" value="Chromosome 1"/>
</dbReference>
<accession>A0A0S2ILX9</accession>
<sequence>MSVFLIFSIYVKSARDESVCDAIPALRFFFEYSIRRN</sequence>
<protein>
    <submittedName>
        <fullName evidence="1">Uncharacterized protein</fullName>
    </submittedName>
</protein>
<evidence type="ECO:0000313" key="1">
    <source>
        <dbReference type="EMBL" id="ALO24676.1"/>
    </source>
</evidence>
<dbReference type="EMBL" id="CP012029">
    <property type="protein sequence ID" value="ALO24676.1"/>
    <property type="molecule type" value="Genomic_DNA"/>
</dbReference>
<name>A0A0S2ILX9_LEPBO</name>
<dbReference type="PATRIC" id="fig|280505.15.peg.306"/>
<dbReference type="AlphaFoldDB" id="A0A0S2ILX9"/>